<evidence type="ECO:0008006" key="3">
    <source>
        <dbReference type="Google" id="ProtNLM"/>
    </source>
</evidence>
<evidence type="ECO:0000313" key="2">
    <source>
        <dbReference type="Proteomes" id="UP000433104"/>
    </source>
</evidence>
<dbReference type="EMBL" id="WTYW01000003">
    <property type="protein sequence ID" value="MXO86535.1"/>
    <property type="molecule type" value="Genomic_DNA"/>
</dbReference>
<protein>
    <recommendedName>
        <fullName evidence="3">HD domain-containing protein</fullName>
    </recommendedName>
</protein>
<dbReference type="AlphaFoldDB" id="A0A844ZF90"/>
<keyword evidence="2" id="KW-1185">Reference proteome</keyword>
<organism evidence="1 2">
    <name type="scientific">Parapontixanthobacter aurantiacus</name>
    <dbReference type="NCBI Taxonomy" id="1463599"/>
    <lineage>
        <taxon>Bacteria</taxon>
        <taxon>Pseudomonadati</taxon>
        <taxon>Pseudomonadota</taxon>
        <taxon>Alphaproteobacteria</taxon>
        <taxon>Sphingomonadales</taxon>
        <taxon>Erythrobacteraceae</taxon>
        <taxon>Parapontixanthobacter</taxon>
    </lineage>
</organism>
<dbReference type="RefSeq" id="WP_160683674.1">
    <property type="nucleotide sequence ID" value="NZ_WTYW01000003.1"/>
</dbReference>
<evidence type="ECO:0000313" key="1">
    <source>
        <dbReference type="EMBL" id="MXO86535.1"/>
    </source>
</evidence>
<dbReference type="SUPFAM" id="SSF109604">
    <property type="entry name" value="HD-domain/PDEase-like"/>
    <property type="match status" value="1"/>
</dbReference>
<dbReference type="Proteomes" id="UP000433104">
    <property type="component" value="Unassembled WGS sequence"/>
</dbReference>
<sequence length="297" mass="31674">MSLSSEALPLFRELGDLKRIHSADRSGSIAERLFVSVWSGLVSGMAAEEVCNRVTAAALAAARLGDLDLRKLRQLGLEEPEAVAVLEKSFDEIAGPIDDGLAAELREHLARGAPTIGNVPPFVDALVRQPRAGVTCPGKPRIMLAPTENHAEHSLVVAVYGVIAAGWEDADHVPVFLAGMAHHLHSAAMPDSGYSGEILLGDALDRVIEHSREMAFAQLGDGLQGQMREAIEPIGGSETAEAHAFHVGDVIDRVLEIEQHVISAQVTMDTVIEEYGLVHDGPVKPLHDEILTQAGLA</sequence>
<gene>
    <name evidence="1" type="ORF">GRI38_10920</name>
</gene>
<dbReference type="OrthoDB" id="1492287at2"/>
<accession>A0A844ZF90</accession>
<name>A0A844ZF90_9SPHN</name>
<proteinExistence type="predicted"/>
<reference evidence="1 2" key="1">
    <citation type="submission" date="2019-12" db="EMBL/GenBank/DDBJ databases">
        <title>Genomic-based taxomic classification of the family Erythrobacteraceae.</title>
        <authorList>
            <person name="Xu L."/>
        </authorList>
    </citation>
    <scope>NUCLEOTIDE SEQUENCE [LARGE SCALE GENOMIC DNA]</scope>
    <source>
        <strain evidence="1 2">MCCC 1A09962</strain>
    </source>
</reference>
<comment type="caution">
    <text evidence="1">The sequence shown here is derived from an EMBL/GenBank/DDBJ whole genome shotgun (WGS) entry which is preliminary data.</text>
</comment>